<name>A0A099EZ10_9RHOB</name>
<feature type="domain" description="Mannitol dehydrogenase N-terminal" evidence="2">
    <location>
        <begin position="19"/>
        <end position="264"/>
    </location>
</feature>
<sequence length="486" mass="52355">MEAGLPDRLYRNPSSAPAGIVHLGLGAFFRAHGAVYIAEAMAKSGGDWGIVGVSLQSPGTRDRLRPQGWAYTALELAPDGEKPQVMTVLRDVLVAPEDPQAVLDAMAAPLVRIVSLTVTEKGYCHEPSTGRLNRAHPDIRHDLENPLPKSAPGFLVRALALRRAAGLRPFTVMCCDNLPENGRVLRGVVLELAGLIAPDLAEWISAEGAFPSTMVDRIVPATTPADLDRLEAIAGWRDEAPVMHEPFRQWVIEDDFVDAARPDLTAVGAQLVADVTPFEHMKLRMLNGTHSSLAYLGYLAGHETISDTVADPAFSDFLRGLWRDEIIPALTPPPGVDLAAYADALHDRYANPAIRHRTWQIAMDGSQKLPQRILGTILENRAAGRAVPGLTLAVAAWMRYASGRDEKGQPIEVRDPLADRLAALWHDDPARTVDGFLALAEVFPPALRDDPGFARDLTAALRGLIENGAQASLKGASDARASGSAS</sequence>
<evidence type="ECO:0000313" key="5">
    <source>
        <dbReference type="Proteomes" id="UP000029846"/>
    </source>
</evidence>
<accession>A0A099EZ10</accession>
<dbReference type="InterPro" id="IPR036291">
    <property type="entry name" value="NAD(P)-bd_dom_sf"/>
</dbReference>
<dbReference type="Gene3D" id="1.10.1040.10">
    <property type="entry name" value="N-(1-d-carboxylethyl)-l-norvaline Dehydrogenase, domain 2"/>
    <property type="match status" value="1"/>
</dbReference>
<dbReference type="InterPro" id="IPR000669">
    <property type="entry name" value="Mannitol_DH"/>
</dbReference>
<proteinExistence type="predicted"/>
<dbReference type="EMBL" id="JRKN01000024">
    <property type="protein sequence ID" value="KGJ03208.1"/>
    <property type="molecule type" value="Genomic_DNA"/>
</dbReference>
<keyword evidence="5" id="KW-1185">Reference proteome</keyword>
<reference evidence="4 5" key="1">
    <citation type="submission" date="2014-09" db="EMBL/GenBank/DDBJ databases">
        <authorList>
            <person name="McGinnis J.M."/>
            <person name="Wolfgang W.J."/>
        </authorList>
    </citation>
    <scope>NUCLEOTIDE SEQUENCE [LARGE SCALE GENOMIC DNA]</scope>
    <source>
        <strain evidence="4 5">JCM 14014</strain>
    </source>
</reference>
<evidence type="ECO:0000259" key="3">
    <source>
        <dbReference type="Pfam" id="PF08125"/>
    </source>
</evidence>
<dbReference type="InterPro" id="IPR050988">
    <property type="entry name" value="Mannitol_DH/Oxidoreductase"/>
</dbReference>
<evidence type="ECO:0000256" key="1">
    <source>
        <dbReference type="ARBA" id="ARBA00023002"/>
    </source>
</evidence>
<dbReference type="PANTHER" id="PTHR43362:SF1">
    <property type="entry name" value="MANNITOL DEHYDROGENASE 2-RELATED"/>
    <property type="match status" value="1"/>
</dbReference>
<dbReference type="SUPFAM" id="SSF51735">
    <property type="entry name" value="NAD(P)-binding Rossmann-fold domains"/>
    <property type="match status" value="1"/>
</dbReference>
<dbReference type="GO" id="GO:0016616">
    <property type="term" value="F:oxidoreductase activity, acting on the CH-OH group of donors, NAD or NADP as acceptor"/>
    <property type="evidence" value="ECO:0007669"/>
    <property type="project" value="TreeGrafter"/>
</dbReference>
<dbReference type="PANTHER" id="PTHR43362">
    <property type="entry name" value="MANNITOL DEHYDROGENASE DSF1-RELATED"/>
    <property type="match status" value="1"/>
</dbReference>
<dbReference type="eggNOG" id="COG0246">
    <property type="taxonomic scope" value="Bacteria"/>
</dbReference>
<dbReference type="InterPro" id="IPR008927">
    <property type="entry name" value="6-PGluconate_DH-like_C_sf"/>
</dbReference>
<dbReference type="InterPro" id="IPR013131">
    <property type="entry name" value="Mannitol_DH_N"/>
</dbReference>
<dbReference type="Pfam" id="PF01232">
    <property type="entry name" value="Mannitol_dh"/>
    <property type="match status" value="1"/>
</dbReference>
<evidence type="ECO:0000313" key="4">
    <source>
        <dbReference type="EMBL" id="KGJ03208.1"/>
    </source>
</evidence>
<organism evidence="4 5">
    <name type="scientific">Paracoccus halophilus</name>
    <dbReference type="NCBI Taxonomy" id="376733"/>
    <lineage>
        <taxon>Bacteria</taxon>
        <taxon>Pseudomonadati</taxon>
        <taxon>Pseudomonadota</taxon>
        <taxon>Alphaproteobacteria</taxon>
        <taxon>Rhodobacterales</taxon>
        <taxon>Paracoccaceae</taxon>
        <taxon>Paracoccus</taxon>
    </lineage>
</organism>
<protein>
    <submittedName>
        <fullName evidence="4">Dioxygenase</fullName>
    </submittedName>
</protein>
<gene>
    <name evidence="4" type="ORF">IT41_14805</name>
</gene>
<dbReference type="InterPro" id="IPR013328">
    <property type="entry name" value="6PGD_dom2"/>
</dbReference>
<dbReference type="Proteomes" id="UP000029846">
    <property type="component" value="Unassembled WGS sequence"/>
</dbReference>
<dbReference type="Pfam" id="PF08125">
    <property type="entry name" value="Mannitol_dh_C"/>
    <property type="match status" value="1"/>
</dbReference>
<reference evidence="4 5" key="2">
    <citation type="submission" date="2014-10" db="EMBL/GenBank/DDBJ databases">
        <title>Paracoccus sanguinis sp. nov., isolated from clinical specimens of New York State patients.</title>
        <authorList>
            <person name="Mingle L.A."/>
            <person name="Cole J.A."/>
            <person name="Lapierre P."/>
            <person name="Musser K.A."/>
        </authorList>
    </citation>
    <scope>NUCLEOTIDE SEQUENCE [LARGE SCALE GENOMIC DNA]</scope>
    <source>
        <strain evidence="4 5">JCM 14014</strain>
    </source>
</reference>
<keyword evidence="1" id="KW-0560">Oxidoreductase</keyword>
<dbReference type="AlphaFoldDB" id="A0A099EZ10"/>
<dbReference type="RefSeq" id="WP_036742657.1">
    <property type="nucleotide sequence ID" value="NZ_FOJO01000010.1"/>
</dbReference>
<dbReference type="Gene3D" id="3.40.50.720">
    <property type="entry name" value="NAD(P)-binding Rossmann-like Domain"/>
    <property type="match status" value="1"/>
</dbReference>
<dbReference type="PRINTS" id="PR00084">
    <property type="entry name" value="MTLDHDRGNASE"/>
</dbReference>
<dbReference type="InterPro" id="IPR013118">
    <property type="entry name" value="Mannitol_DH_C"/>
</dbReference>
<comment type="caution">
    <text evidence="4">The sequence shown here is derived from an EMBL/GenBank/DDBJ whole genome shotgun (WGS) entry which is preliminary data.</text>
</comment>
<dbReference type="GO" id="GO:0051213">
    <property type="term" value="F:dioxygenase activity"/>
    <property type="evidence" value="ECO:0007669"/>
    <property type="project" value="UniProtKB-KW"/>
</dbReference>
<dbReference type="SUPFAM" id="SSF48179">
    <property type="entry name" value="6-phosphogluconate dehydrogenase C-terminal domain-like"/>
    <property type="match status" value="1"/>
</dbReference>
<keyword evidence="4" id="KW-0223">Dioxygenase</keyword>
<feature type="domain" description="Mannitol dehydrogenase C-terminal" evidence="3">
    <location>
        <begin position="274"/>
        <end position="462"/>
    </location>
</feature>
<evidence type="ECO:0000259" key="2">
    <source>
        <dbReference type="Pfam" id="PF01232"/>
    </source>
</evidence>
<dbReference type="STRING" id="376733.SAMN04487972_11052"/>